<dbReference type="Proteomes" id="UP000261540">
    <property type="component" value="Unplaced"/>
</dbReference>
<reference evidence="1" key="1">
    <citation type="submission" date="2025-08" db="UniProtKB">
        <authorList>
            <consortium name="Ensembl"/>
        </authorList>
    </citation>
    <scope>IDENTIFICATION</scope>
</reference>
<reference evidence="1" key="2">
    <citation type="submission" date="2025-09" db="UniProtKB">
        <authorList>
            <consortium name="Ensembl"/>
        </authorList>
    </citation>
    <scope>IDENTIFICATION</scope>
</reference>
<dbReference type="STRING" id="1676925.ENSPKIP00000017110"/>
<evidence type="ECO:0000313" key="2">
    <source>
        <dbReference type="Proteomes" id="UP000261540"/>
    </source>
</evidence>
<evidence type="ECO:0000313" key="1">
    <source>
        <dbReference type="Ensembl" id="ENSPKIP00000017110.1"/>
    </source>
</evidence>
<dbReference type="AlphaFoldDB" id="A0A3B3RGV5"/>
<name>A0A3B3RGV5_9TELE</name>
<protein>
    <submittedName>
        <fullName evidence="1">Uncharacterized protein</fullName>
    </submittedName>
</protein>
<organism evidence="1 2">
    <name type="scientific">Paramormyrops kingsleyae</name>
    <dbReference type="NCBI Taxonomy" id="1676925"/>
    <lineage>
        <taxon>Eukaryota</taxon>
        <taxon>Metazoa</taxon>
        <taxon>Chordata</taxon>
        <taxon>Craniata</taxon>
        <taxon>Vertebrata</taxon>
        <taxon>Euteleostomi</taxon>
        <taxon>Actinopterygii</taxon>
        <taxon>Neopterygii</taxon>
        <taxon>Teleostei</taxon>
        <taxon>Osteoglossocephala</taxon>
        <taxon>Osteoglossomorpha</taxon>
        <taxon>Osteoglossiformes</taxon>
        <taxon>Mormyridae</taxon>
        <taxon>Paramormyrops</taxon>
    </lineage>
</organism>
<dbReference type="Ensembl" id="ENSPKIT00000041617.1">
    <property type="protein sequence ID" value="ENSPKIP00000017110.1"/>
    <property type="gene ID" value="ENSPKIG00000003162.1"/>
</dbReference>
<accession>A0A3B3RGV5</accession>
<proteinExistence type="predicted"/>
<sequence length="49" mass="5547">MPPRRKALPTPLPDGWILTDTEKKEWRLGQIIGKGGFGLIYLGNYITMC</sequence>
<dbReference type="GeneTree" id="ENSGT00940000179750"/>
<dbReference type="Gene3D" id="3.30.200.20">
    <property type="entry name" value="Phosphorylase Kinase, domain 1"/>
    <property type="match status" value="1"/>
</dbReference>
<keyword evidence="2" id="KW-1185">Reference proteome</keyword>